<proteinExistence type="predicted"/>
<keyword evidence="4 6" id="KW-1133">Transmembrane helix</keyword>
<name>A0A975BX45_9BACT</name>
<dbReference type="InterPro" id="IPR045062">
    <property type="entry name" value="Cyt_c_biogenesis_CcsA/CcmC"/>
</dbReference>
<sequence>MELIIIFTILFYMLSTAAYFSYLFLQKNYLHRSGFCLLGVGFVCHSVFIGYEFATSGLLPVHNLHETLLLVGWTIAGVFLMVQYKFNLKVLGIYAAPLATLVIVISSQLPREPSQVKNIFNSFWLILHVMIIFIGEASFALACGAGVLYLIQENAIKNKNHGFFFKRLPSLELIDSTGYACIATGFTLLSLGLITGFVYAKLVWGRLWSWDPKEVWSGITWLLYAVLLHERLVLGWRGRKSAIMAIIGFAVLLFTFFGVNFLLEGHHGEFTKW</sequence>
<evidence type="ECO:0000313" key="9">
    <source>
        <dbReference type="Proteomes" id="UP000663722"/>
    </source>
</evidence>
<evidence type="ECO:0000256" key="2">
    <source>
        <dbReference type="ARBA" id="ARBA00022692"/>
    </source>
</evidence>
<gene>
    <name evidence="8" type="primary">ccsA2</name>
    <name evidence="8" type="ORF">dnm_090210</name>
</gene>
<comment type="subcellular location">
    <subcellularLocation>
        <location evidence="1">Membrane</location>
        <topology evidence="1">Multi-pass membrane protein</topology>
    </subcellularLocation>
</comment>
<dbReference type="GO" id="GO:0005886">
    <property type="term" value="C:plasma membrane"/>
    <property type="evidence" value="ECO:0007669"/>
    <property type="project" value="TreeGrafter"/>
</dbReference>
<dbReference type="PANTHER" id="PTHR30071:SF1">
    <property type="entry name" value="CYTOCHROME B_B6 PROTEIN-RELATED"/>
    <property type="match status" value="1"/>
</dbReference>
<feature type="transmembrane region" description="Helical" evidence="6">
    <location>
        <begin position="215"/>
        <end position="234"/>
    </location>
</feature>
<evidence type="ECO:0000256" key="6">
    <source>
        <dbReference type="SAM" id="Phobius"/>
    </source>
</evidence>
<dbReference type="PANTHER" id="PTHR30071">
    <property type="entry name" value="HEME EXPORTER PROTEIN C"/>
    <property type="match status" value="1"/>
</dbReference>
<feature type="transmembrane region" description="Helical" evidence="6">
    <location>
        <begin position="177"/>
        <end position="200"/>
    </location>
</feature>
<dbReference type="GO" id="GO:0017004">
    <property type="term" value="P:cytochrome complex assembly"/>
    <property type="evidence" value="ECO:0007669"/>
    <property type="project" value="UniProtKB-KW"/>
</dbReference>
<dbReference type="InterPro" id="IPR017562">
    <property type="entry name" value="Cyt_c_biogenesis_CcsA"/>
</dbReference>
<feature type="transmembrane region" description="Helical" evidence="6">
    <location>
        <begin position="122"/>
        <end position="151"/>
    </location>
</feature>
<feature type="transmembrane region" description="Helical" evidence="6">
    <location>
        <begin position="37"/>
        <end position="61"/>
    </location>
</feature>
<evidence type="ECO:0000256" key="5">
    <source>
        <dbReference type="ARBA" id="ARBA00023136"/>
    </source>
</evidence>
<evidence type="ECO:0000259" key="7">
    <source>
        <dbReference type="Pfam" id="PF01578"/>
    </source>
</evidence>
<reference evidence="8" key="1">
    <citation type="journal article" date="2021" name="Microb. Physiol.">
        <title>Proteogenomic Insights into the Physiology of Marine, Sulfate-Reducing, Filamentous Desulfonema limicola and Desulfonema magnum.</title>
        <authorList>
            <person name="Schnaars V."/>
            <person name="Wohlbrand L."/>
            <person name="Scheve S."/>
            <person name="Hinrichs C."/>
            <person name="Reinhardt R."/>
            <person name="Rabus R."/>
        </authorList>
    </citation>
    <scope>NUCLEOTIDE SEQUENCE</scope>
    <source>
        <strain evidence="8">4be13</strain>
    </source>
</reference>
<evidence type="ECO:0000256" key="3">
    <source>
        <dbReference type="ARBA" id="ARBA00022748"/>
    </source>
</evidence>
<dbReference type="Pfam" id="PF01578">
    <property type="entry name" value="Cytochrom_C_asm"/>
    <property type="match status" value="1"/>
</dbReference>
<evidence type="ECO:0000256" key="4">
    <source>
        <dbReference type="ARBA" id="ARBA00022989"/>
    </source>
</evidence>
<accession>A0A975BX45</accession>
<keyword evidence="9" id="KW-1185">Reference proteome</keyword>
<dbReference type="AlphaFoldDB" id="A0A975BX45"/>
<dbReference type="InterPro" id="IPR002541">
    <property type="entry name" value="Cyt_c_assembly"/>
</dbReference>
<dbReference type="Proteomes" id="UP000663722">
    <property type="component" value="Chromosome"/>
</dbReference>
<feature type="transmembrane region" description="Helical" evidence="6">
    <location>
        <begin position="241"/>
        <end position="263"/>
    </location>
</feature>
<feature type="transmembrane region" description="Helical" evidence="6">
    <location>
        <begin position="67"/>
        <end position="84"/>
    </location>
</feature>
<evidence type="ECO:0000256" key="1">
    <source>
        <dbReference type="ARBA" id="ARBA00004141"/>
    </source>
</evidence>
<dbReference type="GO" id="GO:0020037">
    <property type="term" value="F:heme binding"/>
    <property type="evidence" value="ECO:0007669"/>
    <property type="project" value="InterPro"/>
</dbReference>
<keyword evidence="5 6" id="KW-0472">Membrane</keyword>
<feature type="transmembrane region" description="Helical" evidence="6">
    <location>
        <begin position="6"/>
        <end position="25"/>
    </location>
</feature>
<dbReference type="EMBL" id="CP061800">
    <property type="protein sequence ID" value="QTA92928.1"/>
    <property type="molecule type" value="Genomic_DNA"/>
</dbReference>
<dbReference type="NCBIfam" id="TIGR03144">
    <property type="entry name" value="cytochr_II_ccsB"/>
    <property type="match status" value="1"/>
</dbReference>
<evidence type="ECO:0000313" key="8">
    <source>
        <dbReference type="EMBL" id="QTA92928.1"/>
    </source>
</evidence>
<protein>
    <submittedName>
        <fullName evidence="8">Cytochrome c biogenesis protein</fullName>
    </submittedName>
</protein>
<keyword evidence="2 6" id="KW-0812">Transmembrane</keyword>
<feature type="transmembrane region" description="Helical" evidence="6">
    <location>
        <begin position="91"/>
        <end position="110"/>
    </location>
</feature>
<dbReference type="KEGG" id="dmm:dnm_090210"/>
<dbReference type="RefSeq" id="WP_246556116.1">
    <property type="nucleotide sequence ID" value="NZ_CP061800.1"/>
</dbReference>
<organism evidence="8 9">
    <name type="scientific">Desulfonema magnum</name>
    <dbReference type="NCBI Taxonomy" id="45655"/>
    <lineage>
        <taxon>Bacteria</taxon>
        <taxon>Pseudomonadati</taxon>
        <taxon>Thermodesulfobacteriota</taxon>
        <taxon>Desulfobacteria</taxon>
        <taxon>Desulfobacterales</taxon>
        <taxon>Desulfococcaceae</taxon>
        <taxon>Desulfonema</taxon>
    </lineage>
</organism>
<feature type="domain" description="Cytochrome c assembly protein" evidence="7">
    <location>
        <begin position="62"/>
        <end position="267"/>
    </location>
</feature>
<keyword evidence="3" id="KW-0201">Cytochrome c-type biogenesis</keyword>